<feature type="region of interest" description="Disordered" evidence="1">
    <location>
        <begin position="1"/>
        <end position="21"/>
    </location>
</feature>
<dbReference type="Pfam" id="PF12937">
    <property type="entry name" value="F-box-like"/>
    <property type="match status" value="1"/>
</dbReference>
<dbReference type="SUPFAM" id="SSF81383">
    <property type="entry name" value="F-box domain"/>
    <property type="match status" value="1"/>
</dbReference>
<dbReference type="InterPro" id="IPR036047">
    <property type="entry name" value="F-box-like_dom_sf"/>
</dbReference>
<feature type="domain" description="F-box" evidence="2">
    <location>
        <begin position="72"/>
        <end position="127"/>
    </location>
</feature>
<dbReference type="OrthoDB" id="3071612at2759"/>
<organism evidence="3 4">
    <name type="scientific">Cristinia sonorae</name>
    <dbReference type="NCBI Taxonomy" id="1940300"/>
    <lineage>
        <taxon>Eukaryota</taxon>
        <taxon>Fungi</taxon>
        <taxon>Dikarya</taxon>
        <taxon>Basidiomycota</taxon>
        <taxon>Agaricomycotina</taxon>
        <taxon>Agaricomycetes</taxon>
        <taxon>Agaricomycetidae</taxon>
        <taxon>Agaricales</taxon>
        <taxon>Pleurotineae</taxon>
        <taxon>Stephanosporaceae</taxon>
        <taxon>Cristinia</taxon>
    </lineage>
</organism>
<evidence type="ECO:0000259" key="2">
    <source>
        <dbReference type="Pfam" id="PF12937"/>
    </source>
</evidence>
<dbReference type="InterPro" id="IPR001810">
    <property type="entry name" value="F-box_dom"/>
</dbReference>
<sequence>MNLKETQSASRALPPCSSSSELNMSVGTPCILQELLNSDTRHLSAKDFEAGIAECERIARILKEKFNACLKINTLPDEILETIFWEIIDRGDPLSVGSMGVFPSSMVCRRWRDVTFSSARLWSYIYINFDADPATSGQLASRAYSYPVNLSIHDESKLHDDRRLSSERASRRDSTRRKLYQLFPHTKVMYWTFATLRSGEDNLNGFEPSPMPHVEVLDVFAGKVEENSILSLRLFTVGLPTLHTMVLHCPGGGGFIRPSELLQVLRFTSQLKSLSVEHALVSRISEEDNLLPAKLPMLRRLHALERLDRISSLLRHLDTTGLTDVILCESTCPPGRMATAETLKALAENVARILPPIPNPPRLNLNGEPGCRPETFHVMLEPSLSHTRFNFKILSVVGSNQVPHTMTFQCLMRWDYIRVTPPGHERPPIHAFWGALPHLRKVLSFWINGPSARFEVDAVGYATDCVAYTSSLRMLAFKMCNVDMIRNSGLLPFAVSLSSVGEERSQTLDLRHHLSNIRRIRFDSLEVDDDTEVPSSVALIEALRDTLQSCPTYFNELEEIVFVKCGVSDGQVASLDVDDEVLITTDG</sequence>
<name>A0A8K0UHF9_9AGAR</name>
<reference evidence="3" key="1">
    <citation type="journal article" date="2021" name="New Phytol.">
        <title>Evolutionary innovations through gain and loss of genes in the ectomycorrhizal Boletales.</title>
        <authorList>
            <person name="Wu G."/>
            <person name="Miyauchi S."/>
            <person name="Morin E."/>
            <person name="Kuo A."/>
            <person name="Drula E."/>
            <person name="Varga T."/>
            <person name="Kohler A."/>
            <person name="Feng B."/>
            <person name="Cao Y."/>
            <person name="Lipzen A."/>
            <person name="Daum C."/>
            <person name="Hundley H."/>
            <person name="Pangilinan J."/>
            <person name="Johnson J."/>
            <person name="Barry K."/>
            <person name="LaButti K."/>
            <person name="Ng V."/>
            <person name="Ahrendt S."/>
            <person name="Min B."/>
            <person name="Choi I.G."/>
            <person name="Park H."/>
            <person name="Plett J.M."/>
            <person name="Magnuson J."/>
            <person name="Spatafora J.W."/>
            <person name="Nagy L.G."/>
            <person name="Henrissat B."/>
            <person name="Grigoriev I.V."/>
            <person name="Yang Z.L."/>
            <person name="Xu J."/>
            <person name="Martin F.M."/>
        </authorList>
    </citation>
    <scope>NUCLEOTIDE SEQUENCE</scope>
    <source>
        <strain evidence="3">KKN 215</strain>
    </source>
</reference>
<proteinExistence type="predicted"/>
<accession>A0A8K0UHF9</accession>
<dbReference type="EMBL" id="JAEVFJ010000034">
    <property type="protein sequence ID" value="KAH8091813.1"/>
    <property type="molecule type" value="Genomic_DNA"/>
</dbReference>
<dbReference type="Proteomes" id="UP000813824">
    <property type="component" value="Unassembled WGS sequence"/>
</dbReference>
<evidence type="ECO:0000313" key="4">
    <source>
        <dbReference type="Proteomes" id="UP000813824"/>
    </source>
</evidence>
<dbReference type="AlphaFoldDB" id="A0A8K0UHF9"/>
<gene>
    <name evidence="3" type="ORF">BXZ70DRAFT_470296</name>
</gene>
<dbReference type="Gene3D" id="1.20.1280.50">
    <property type="match status" value="1"/>
</dbReference>
<evidence type="ECO:0000256" key="1">
    <source>
        <dbReference type="SAM" id="MobiDB-lite"/>
    </source>
</evidence>
<comment type="caution">
    <text evidence="3">The sequence shown here is derived from an EMBL/GenBank/DDBJ whole genome shotgun (WGS) entry which is preliminary data.</text>
</comment>
<protein>
    <recommendedName>
        <fullName evidence="2">F-box domain-containing protein</fullName>
    </recommendedName>
</protein>
<evidence type="ECO:0000313" key="3">
    <source>
        <dbReference type="EMBL" id="KAH8091813.1"/>
    </source>
</evidence>
<keyword evidence="4" id="KW-1185">Reference proteome</keyword>